<sequence>MASKRRNIFYENQKQDTTEIADYEISLSAAGSFDLRNLPRKVEDQVPECKVAILYNSGSFNTAYRDEALLRSIIRPRDFFGSDWSQNGRSSRSRLKKASKRRNTFCEYRKQETTEIHNPFYFSLSDDDKADNSSLLRSANSLPRCNKKQKLKPLVFSANNEAVRYYNVRGKKEDVPAEVEEATCLPAAPVVPRKPSFSSVVDSTTSRRQSMAHALRLLQHSSARPNSQGHQLEDDHKLRIPLSVVTYLLLSPPHVSALGRHFER</sequence>
<gene>
    <name evidence="1" type="ORF">AAG570_002586</name>
</gene>
<evidence type="ECO:0000313" key="2">
    <source>
        <dbReference type="Proteomes" id="UP001558652"/>
    </source>
</evidence>
<dbReference type="AlphaFoldDB" id="A0ABD0YQQ9"/>
<comment type="caution">
    <text evidence="1">The sequence shown here is derived from an EMBL/GenBank/DDBJ whole genome shotgun (WGS) entry which is preliminary data.</text>
</comment>
<name>A0ABD0YQQ9_9HEMI</name>
<organism evidence="1 2">
    <name type="scientific">Ranatra chinensis</name>
    <dbReference type="NCBI Taxonomy" id="642074"/>
    <lineage>
        <taxon>Eukaryota</taxon>
        <taxon>Metazoa</taxon>
        <taxon>Ecdysozoa</taxon>
        <taxon>Arthropoda</taxon>
        <taxon>Hexapoda</taxon>
        <taxon>Insecta</taxon>
        <taxon>Pterygota</taxon>
        <taxon>Neoptera</taxon>
        <taxon>Paraneoptera</taxon>
        <taxon>Hemiptera</taxon>
        <taxon>Heteroptera</taxon>
        <taxon>Panheteroptera</taxon>
        <taxon>Nepomorpha</taxon>
        <taxon>Nepidae</taxon>
        <taxon>Ranatrinae</taxon>
        <taxon>Ranatra</taxon>
    </lineage>
</organism>
<dbReference type="EMBL" id="JBFDAA010000012">
    <property type="protein sequence ID" value="KAL1123508.1"/>
    <property type="molecule type" value="Genomic_DNA"/>
</dbReference>
<keyword evidence="2" id="KW-1185">Reference proteome</keyword>
<protein>
    <submittedName>
        <fullName evidence="1">Uncharacterized protein</fullName>
    </submittedName>
</protein>
<evidence type="ECO:0000313" key="1">
    <source>
        <dbReference type="EMBL" id="KAL1123508.1"/>
    </source>
</evidence>
<accession>A0ABD0YQQ9</accession>
<proteinExistence type="predicted"/>
<dbReference type="Proteomes" id="UP001558652">
    <property type="component" value="Unassembled WGS sequence"/>
</dbReference>
<reference evidence="1 2" key="1">
    <citation type="submission" date="2024-07" db="EMBL/GenBank/DDBJ databases">
        <title>Chromosome-level genome assembly of the water stick insect Ranatra chinensis (Heteroptera: Nepidae).</title>
        <authorList>
            <person name="Liu X."/>
        </authorList>
    </citation>
    <scope>NUCLEOTIDE SEQUENCE [LARGE SCALE GENOMIC DNA]</scope>
    <source>
        <strain evidence="1">Cailab_2021Rc</strain>
        <tissue evidence="1">Muscle</tissue>
    </source>
</reference>